<evidence type="ECO:0000313" key="5">
    <source>
        <dbReference type="EMBL" id="OZU90491.1"/>
    </source>
</evidence>
<evidence type="ECO:0000259" key="2">
    <source>
        <dbReference type="Pfam" id="PF05651"/>
    </source>
</evidence>
<comment type="caution">
    <text evidence="5">The sequence shown here is derived from an EMBL/GenBank/DDBJ whole genome shotgun (WGS) entry which is preliminary data.</text>
</comment>
<dbReference type="Pfam" id="PF05651">
    <property type="entry name" value="Diacid_rec"/>
    <property type="match status" value="1"/>
</dbReference>
<dbReference type="InterPro" id="IPR025736">
    <property type="entry name" value="PucR_C-HTH_dom"/>
</dbReference>
<evidence type="ECO:0000259" key="3">
    <source>
        <dbReference type="Pfam" id="PF13556"/>
    </source>
</evidence>
<dbReference type="Pfam" id="PF13556">
    <property type="entry name" value="HTH_30"/>
    <property type="match status" value="1"/>
</dbReference>
<dbReference type="InterPro" id="IPR042070">
    <property type="entry name" value="PucR_C-HTH_sf"/>
</dbReference>
<dbReference type="Proteomes" id="UP000216498">
    <property type="component" value="Unassembled WGS sequence"/>
</dbReference>
<dbReference type="InterPro" id="IPR008599">
    <property type="entry name" value="Diacid_rec"/>
</dbReference>
<dbReference type="PANTHER" id="PTHR33744:SF15">
    <property type="entry name" value="CARBOHYDRATE DIACID REGULATOR"/>
    <property type="match status" value="1"/>
</dbReference>
<evidence type="ECO:0000256" key="1">
    <source>
        <dbReference type="ARBA" id="ARBA00006754"/>
    </source>
</evidence>
<dbReference type="EMBL" id="NPMS01000001">
    <property type="protein sequence ID" value="OZU90491.1"/>
    <property type="molecule type" value="Genomic_DNA"/>
</dbReference>
<dbReference type="InterPro" id="IPR051448">
    <property type="entry name" value="CdaR-like_regulators"/>
</dbReference>
<evidence type="ECO:0008006" key="7">
    <source>
        <dbReference type="Google" id="ProtNLM"/>
    </source>
</evidence>
<accession>A0A265NF82</accession>
<proteinExistence type="inferred from homology"/>
<dbReference type="AlphaFoldDB" id="A0A265NF82"/>
<reference evidence="5 6" key="1">
    <citation type="submission" date="2017-08" db="EMBL/GenBank/DDBJ databases">
        <title>Virgibacillus indicus sp. nov. and Virgibacillus profoundi sp. nov, two moderately halophilic bacteria isolated from marine sediment by using the Microfluidic Streak Plate.</title>
        <authorList>
            <person name="Xu B."/>
            <person name="Hu B."/>
            <person name="Wang J."/>
            <person name="Zhu Y."/>
            <person name="Huang L."/>
            <person name="Du W."/>
            <person name="Huang Y."/>
        </authorList>
    </citation>
    <scope>NUCLEOTIDE SEQUENCE [LARGE SCALE GENOMIC DNA]</scope>
    <source>
        <strain evidence="5 6">IO3-P2-C2</strain>
    </source>
</reference>
<dbReference type="PANTHER" id="PTHR33744">
    <property type="entry name" value="CARBOHYDRATE DIACID REGULATOR"/>
    <property type="match status" value="1"/>
</dbReference>
<sequence>MVQFAQRIVKAVSEISPFPISLTDEKGYIIGDSEKKRIGTLHTPSKLVLEEDRLILFDEETISAMENVLPGAAVPLRFDYRKLGVLGIIGDPQKVRPYVNLLKKYVEMMWQETMHQQLEQLEKQTLETFVQYILLNEEVNKERVIKFCEVLQINYMVKRYCVIVDIGDSLLNRVGVKQNKISFEYLKNRLIDHMKHSFKCNDDAICTFLNTEKIVLLKSVTADPNSEYVREMENFSFQSKQLMKKFQEYQIENITIAAGDLYSSLLSINRSYHEAENLINVGNELHLLPRIYNYYNWDMLLELVSTQMDKRLQEKLHFRLKFLIEHNDFGELSNDFMIYCKNNMNISKTAKELYIHRNTLIYRLKKIERITRLDTGCFEHCTLLYLVLKKYTDTTQKNI</sequence>
<protein>
    <recommendedName>
        <fullName evidence="7">Transcriptional regulator</fullName>
    </recommendedName>
</protein>
<name>A0A265NF82_9BACI</name>
<dbReference type="OrthoDB" id="9792148at2"/>
<dbReference type="Gene3D" id="1.10.10.2840">
    <property type="entry name" value="PucR C-terminal helix-turn-helix domain"/>
    <property type="match status" value="1"/>
</dbReference>
<gene>
    <name evidence="5" type="ORF">CIL03_04915</name>
</gene>
<dbReference type="InterPro" id="IPR041522">
    <property type="entry name" value="CdaR_GGDEF"/>
</dbReference>
<evidence type="ECO:0000259" key="4">
    <source>
        <dbReference type="Pfam" id="PF17853"/>
    </source>
</evidence>
<dbReference type="InterPro" id="IPR009057">
    <property type="entry name" value="Homeodomain-like_sf"/>
</dbReference>
<evidence type="ECO:0000313" key="6">
    <source>
        <dbReference type="Proteomes" id="UP000216498"/>
    </source>
</evidence>
<dbReference type="Pfam" id="PF17853">
    <property type="entry name" value="GGDEF_2"/>
    <property type="match status" value="1"/>
</dbReference>
<feature type="domain" description="PucR C-terminal helix-turn-helix" evidence="3">
    <location>
        <begin position="339"/>
        <end position="389"/>
    </location>
</feature>
<feature type="domain" description="CdaR GGDEF-like" evidence="4">
    <location>
        <begin position="143"/>
        <end position="279"/>
    </location>
</feature>
<dbReference type="SUPFAM" id="SSF46689">
    <property type="entry name" value="Homeodomain-like"/>
    <property type="match status" value="1"/>
</dbReference>
<comment type="similarity">
    <text evidence="1">Belongs to the CdaR family.</text>
</comment>
<feature type="domain" description="Putative sugar diacid recognition" evidence="2">
    <location>
        <begin position="3"/>
        <end position="131"/>
    </location>
</feature>
<keyword evidence="6" id="KW-1185">Reference proteome</keyword>
<dbReference type="RefSeq" id="WP_094884084.1">
    <property type="nucleotide sequence ID" value="NZ_NPMS01000001.1"/>
</dbReference>
<organism evidence="5 6">
    <name type="scientific">Virgibacillus indicus</name>
    <dbReference type="NCBI Taxonomy" id="2024554"/>
    <lineage>
        <taxon>Bacteria</taxon>
        <taxon>Bacillati</taxon>
        <taxon>Bacillota</taxon>
        <taxon>Bacilli</taxon>
        <taxon>Bacillales</taxon>
        <taxon>Bacillaceae</taxon>
        <taxon>Virgibacillus</taxon>
    </lineage>
</organism>